<dbReference type="GO" id="GO:0048193">
    <property type="term" value="P:Golgi vesicle transport"/>
    <property type="evidence" value="ECO:0007669"/>
    <property type="project" value="InterPro"/>
</dbReference>
<dbReference type="OrthoDB" id="1889309at2759"/>
<comment type="subcellular location">
    <subcellularLocation>
        <location evidence="8">Golgi apparatus</location>
        <location evidence="8">trans-Golgi network membrane</location>
        <topology evidence="8">Single-pass type IV membrane protein</topology>
    </subcellularLocation>
</comment>
<evidence type="ECO:0000259" key="9">
    <source>
        <dbReference type="Pfam" id="PF09177"/>
    </source>
</evidence>
<dbReference type="Pfam" id="PF09177">
    <property type="entry name" value="STX6_10_61_N"/>
    <property type="match status" value="1"/>
</dbReference>
<keyword evidence="5" id="KW-1133">Transmembrane helix</keyword>
<feature type="domain" description="Syntaxin 6/10/61 N-terminal" evidence="9">
    <location>
        <begin position="11"/>
        <end position="111"/>
    </location>
</feature>
<dbReference type="STRING" id="4540.A0A3L6TXM1"/>
<evidence type="ECO:0000256" key="7">
    <source>
        <dbReference type="ARBA" id="ARBA00023136"/>
    </source>
</evidence>
<reference evidence="11" key="1">
    <citation type="journal article" date="2019" name="Nat. Commun.">
        <title>The genome of broomcorn millet.</title>
        <authorList>
            <person name="Zou C."/>
            <person name="Miki D."/>
            <person name="Li D."/>
            <person name="Tang Q."/>
            <person name="Xiao L."/>
            <person name="Rajput S."/>
            <person name="Deng P."/>
            <person name="Jia W."/>
            <person name="Huang R."/>
            <person name="Zhang M."/>
            <person name="Sun Y."/>
            <person name="Hu J."/>
            <person name="Fu X."/>
            <person name="Schnable P.S."/>
            <person name="Li F."/>
            <person name="Zhang H."/>
            <person name="Feng B."/>
            <person name="Zhu X."/>
            <person name="Liu R."/>
            <person name="Schnable J.C."/>
            <person name="Zhu J.-K."/>
            <person name="Zhang H."/>
        </authorList>
    </citation>
    <scope>NUCLEOTIDE SEQUENCE [LARGE SCALE GENOMIC DNA]</scope>
</reference>
<dbReference type="AlphaFoldDB" id="A0A3L6TXM1"/>
<dbReference type="GO" id="GO:0015031">
    <property type="term" value="P:protein transport"/>
    <property type="evidence" value="ECO:0007669"/>
    <property type="project" value="UniProtKB-KW"/>
</dbReference>
<evidence type="ECO:0000313" key="11">
    <source>
        <dbReference type="Proteomes" id="UP000275267"/>
    </source>
</evidence>
<evidence type="ECO:0000256" key="1">
    <source>
        <dbReference type="ARBA" id="ARBA00009063"/>
    </source>
</evidence>
<comment type="caution">
    <text evidence="10">The sequence shown here is derived from an EMBL/GenBank/DDBJ whole genome shotgun (WGS) entry which is preliminary data.</text>
</comment>
<protein>
    <recommendedName>
        <fullName evidence="9">Syntaxin 6/10/61 N-terminal domain-containing protein</fullName>
    </recommendedName>
</protein>
<keyword evidence="7" id="KW-0472">Membrane</keyword>
<dbReference type="InterPro" id="IPR015260">
    <property type="entry name" value="Syntaxin-6/10/61_N"/>
</dbReference>
<dbReference type="FunFam" id="1.20.58.90:FF:000004">
    <property type="entry name" value="Syntaxin 10"/>
    <property type="match status" value="1"/>
</dbReference>
<keyword evidence="2" id="KW-0813">Transport</keyword>
<dbReference type="PANTHER" id="PTHR34949">
    <property type="entry name" value="OS05G0443700 PROTEIN"/>
    <property type="match status" value="1"/>
</dbReference>
<dbReference type="InterPro" id="IPR010989">
    <property type="entry name" value="SNARE"/>
</dbReference>
<dbReference type="Gene3D" id="1.20.58.90">
    <property type="match status" value="1"/>
</dbReference>
<evidence type="ECO:0000256" key="4">
    <source>
        <dbReference type="ARBA" id="ARBA00022927"/>
    </source>
</evidence>
<dbReference type="SUPFAM" id="SSF47661">
    <property type="entry name" value="t-snare proteins"/>
    <property type="match status" value="1"/>
</dbReference>
<keyword evidence="6" id="KW-0333">Golgi apparatus</keyword>
<evidence type="ECO:0000313" key="10">
    <source>
        <dbReference type="EMBL" id="RLN43274.1"/>
    </source>
</evidence>
<evidence type="ECO:0000256" key="5">
    <source>
        <dbReference type="ARBA" id="ARBA00022989"/>
    </source>
</evidence>
<evidence type="ECO:0000256" key="2">
    <source>
        <dbReference type="ARBA" id="ARBA00022448"/>
    </source>
</evidence>
<sequence>MATSFDRWEKDPFFLAAEEVQESADRMESVYRIWVQERSEGDLEAAGVTGGGPTAAELRRELHTALGTAKWQLDELERAIRSNDQVISAGKDTRARHDDFVTAIGYRILEVENNLKESNVAEGRGALSWVHLDEDERDDLRLSYLQALFNRKTK</sequence>
<dbReference type="CDD" id="cd21442">
    <property type="entry name" value="SNARE_NTD_STX6-like"/>
    <property type="match status" value="1"/>
</dbReference>
<evidence type="ECO:0000256" key="6">
    <source>
        <dbReference type="ARBA" id="ARBA00023034"/>
    </source>
</evidence>
<keyword evidence="3" id="KW-0812">Transmembrane</keyword>
<name>A0A3L6TXM1_PANMI</name>
<gene>
    <name evidence="10" type="ORF">C2845_PM01G06910</name>
</gene>
<evidence type="ECO:0000256" key="3">
    <source>
        <dbReference type="ARBA" id="ARBA00022692"/>
    </source>
</evidence>
<dbReference type="EMBL" id="PQIB02000001">
    <property type="protein sequence ID" value="RLN43274.1"/>
    <property type="molecule type" value="Genomic_DNA"/>
</dbReference>
<dbReference type="Proteomes" id="UP000275267">
    <property type="component" value="Unassembled WGS sequence"/>
</dbReference>
<organism evidence="10 11">
    <name type="scientific">Panicum miliaceum</name>
    <name type="common">Proso millet</name>
    <name type="synonym">Broomcorn millet</name>
    <dbReference type="NCBI Taxonomy" id="4540"/>
    <lineage>
        <taxon>Eukaryota</taxon>
        <taxon>Viridiplantae</taxon>
        <taxon>Streptophyta</taxon>
        <taxon>Embryophyta</taxon>
        <taxon>Tracheophyta</taxon>
        <taxon>Spermatophyta</taxon>
        <taxon>Magnoliopsida</taxon>
        <taxon>Liliopsida</taxon>
        <taxon>Poales</taxon>
        <taxon>Poaceae</taxon>
        <taxon>PACMAD clade</taxon>
        <taxon>Panicoideae</taxon>
        <taxon>Panicodae</taxon>
        <taxon>Paniceae</taxon>
        <taxon>Panicinae</taxon>
        <taxon>Panicum</taxon>
        <taxon>Panicum sect. Panicum</taxon>
    </lineage>
</organism>
<dbReference type="PANTHER" id="PTHR34949:SF6">
    <property type="entry name" value="EXPRESSED PROTEIN"/>
    <property type="match status" value="1"/>
</dbReference>
<proteinExistence type="inferred from homology"/>
<accession>A0A3L6TXM1</accession>
<keyword evidence="11" id="KW-1185">Reference proteome</keyword>
<evidence type="ECO:0000256" key="8">
    <source>
        <dbReference type="ARBA" id="ARBA00037801"/>
    </source>
</evidence>
<dbReference type="GO" id="GO:0005794">
    <property type="term" value="C:Golgi apparatus"/>
    <property type="evidence" value="ECO:0007669"/>
    <property type="project" value="UniProtKB-SubCell"/>
</dbReference>
<comment type="similarity">
    <text evidence="1">Belongs to the syntaxin family.</text>
</comment>
<dbReference type="GO" id="GO:0016020">
    <property type="term" value="C:membrane"/>
    <property type="evidence" value="ECO:0007669"/>
    <property type="project" value="InterPro"/>
</dbReference>
<keyword evidence="4" id="KW-0653">Protein transport</keyword>